<dbReference type="InterPro" id="IPR001660">
    <property type="entry name" value="SAM"/>
</dbReference>
<dbReference type="Proteomes" id="UP000327044">
    <property type="component" value="Unassembled WGS sequence"/>
</dbReference>
<dbReference type="EMBL" id="VVIM01001143">
    <property type="protein sequence ID" value="KAB0790540.1"/>
    <property type="molecule type" value="Genomic_DNA"/>
</dbReference>
<dbReference type="PANTHER" id="PTHR31025:SF9">
    <property type="entry name" value="SI:DKEY-286J15.1"/>
    <property type="match status" value="1"/>
</dbReference>
<proteinExistence type="predicted"/>
<gene>
    <name evidence="2" type="ORF">PPYR_15061</name>
</gene>
<keyword evidence="3" id="KW-1185">Reference proteome</keyword>
<dbReference type="Gene3D" id="1.10.150.50">
    <property type="entry name" value="Transcription Factor, Ets-1"/>
    <property type="match status" value="1"/>
</dbReference>
<organism evidence="2 3">
    <name type="scientific">Photinus pyralis</name>
    <name type="common">Common eastern firefly</name>
    <name type="synonym">Lampyris pyralis</name>
    <dbReference type="NCBI Taxonomy" id="7054"/>
    <lineage>
        <taxon>Eukaryota</taxon>
        <taxon>Metazoa</taxon>
        <taxon>Ecdysozoa</taxon>
        <taxon>Arthropoda</taxon>
        <taxon>Hexapoda</taxon>
        <taxon>Insecta</taxon>
        <taxon>Pterygota</taxon>
        <taxon>Neoptera</taxon>
        <taxon>Endopterygota</taxon>
        <taxon>Coleoptera</taxon>
        <taxon>Polyphaga</taxon>
        <taxon>Elateriformia</taxon>
        <taxon>Elateroidea</taxon>
        <taxon>Lampyridae</taxon>
        <taxon>Lampyrinae</taxon>
        <taxon>Photinus</taxon>
    </lineage>
</organism>
<dbReference type="AlphaFoldDB" id="A0A5N3ZZP8"/>
<protein>
    <recommendedName>
        <fullName evidence="1">SAM domain-containing protein</fullName>
    </recommendedName>
</protein>
<accession>A0A5N3ZZP8</accession>
<name>A0A5N3ZZP8_PHOPY</name>
<evidence type="ECO:0000313" key="2">
    <source>
        <dbReference type="EMBL" id="KAB0790540.1"/>
    </source>
</evidence>
<dbReference type="Pfam" id="PF00536">
    <property type="entry name" value="SAM_1"/>
    <property type="match status" value="1"/>
</dbReference>
<feature type="non-terminal residue" evidence="2">
    <location>
        <position position="412"/>
    </location>
</feature>
<evidence type="ECO:0000313" key="3">
    <source>
        <dbReference type="Proteomes" id="UP000327044"/>
    </source>
</evidence>
<dbReference type="SUPFAM" id="SSF47769">
    <property type="entry name" value="SAM/Pointed domain"/>
    <property type="match status" value="1"/>
</dbReference>
<feature type="domain" description="SAM" evidence="1">
    <location>
        <begin position="4"/>
        <end position="55"/>
    </location>
</feature>
<sequence length="412" mass="47339">MDDILKELECEELIETFKNNHIDFDTFKLLNTEELRELVPSIGLRKKLQIKIHQLAINDAVICIESAPAPDITSIESLPSTETLLSDDTAAVDEFLVYQNPQIDLFERVSKPLLPEFDLRTLLQTSPLGSSILNYYAAHKQLDNTQRSRLVDIITKHLYTHIINYRLKGDDYILLAAKIISLFPTEATGTYYVSPIKKNQSRTGKSIAAKGRLVSKVSNLVSICGEASPVRKRKAGQNCSEENVFKRPTPIQENLENHEDIVWLKHNTEPWDVVVEKWSTTFGIRRNTERDAPGTVADFINRWPILKDLRSDVLINQDFDALYPGCGLKFYMKWQQFFTTVLHLHENNVRDNDALNLLKEWKADQSEDGKLLLELNLLPYLIPPKGRVVIEKRKHWKFSILEVLESIIIHVI</sequence>
<dbReference type="InParanoid" id="A0A5N3ZZP8"/>
<dbReference type="PANTHER" id="PTHR31025">
    <property type="entry name" value="SI:CH211-196P9.1-RELATED"/>
    <property type="match status" value="1"/>
</dbReference>
<reference evidence="2 3" key="1">
    <citation type="journal article" date="2018" name="Elife">
        <title>Firefly genomes illuminate parallel origins of bioluminescence in beetles.</title>
        <authorList>
            <person name="Fallon T.R."/>
            <person name="Lower S.E."/>
            <person name="Chang C.H."/>
            <person name="Bessho-Uehara M."/>
            <person name="Martin G.J."/>
            <person name="Bewick A.J."/>
            <person name="Behringer M."/>
            <person name="Debat H.J."/>
            <person name="Wong I."/>
            <person name="Day J.C."/>
            <person name="Suvorov A."/>
            <person name="Silva C.J."/>
            <person name="Stanger-Hall K.F."/>
            <person name="Hall D.W."/>
            <person name="Schmitz R.J."/>
            <person name="Nelson D.R."/>
            <person name="Lewis S.M."/>
            <person name="Shigenobu S."/>
            <person name="Bybee S.M."/>
            <person name="Larracuente A.M."/>
            <person name="Oba Y."/>
            <person name="Weng J.K."/>
        </authorList>
    </citation>
    <scope>NUCLEOTIDE SEQUENCE [LARGE SCALE GENOMIC DNA]</scope>
    <source>
        <strain evidence="2">1611_PpyrPB1</strain>
        <tissue evidence="2">Whole body</tissue>
    </source>
</reference>
<evidence type="ECO:0000259" key="1">
    <source>
        <dbReference type="Pfam" id="PF00536"/>
    </source>
</evidence>
<comment type="caution">
    <text evidence="2">The sequence shown here is derived from an EMBL/GenBank/DDBJ whole genome shotgun (WGS) entry which is preliminary data.</text>
</comment>
<dbReference type="InterPro" id="IPR013761">
    <property type="entry name" value="SAM/pointed_sf"/>
</dbReference>